<dbReference type="Proteomes" id="UP000198923">
    <property type="component" value="Unassembled WGS sequence"/>
</dbReference>
<dbReference type="GO" id="GO:0016887">
    <property type="term" value="F:ATP hydrolysis activity"/>
    <property type="evidence" value="ECO:0007669"/>
    <property type="project" value="InterPro"/>
</dbReference>
<dbReference type="SMART" id="SM00382">
    <property type="entry name" value="AAA"/>
    <property type="match status" value="1"/>
</dbReference>
<reference evidence="6 7" key="1">
    <citation type="submission" date="2016-10" db="EMBL/GenBank/DDBJ databases">
        <authorList>
            <person name="de Groot N.N."/>
        </authorList>
    </citation>
    <scope>NUCLEOTIDE SEQUENCE [LARGE SCALE GENOMIC DNA]</scope>
    <source>
        <strain evidence="6 7">CPCC 201354</strain>
    </source>
</reference>
<dbReference type="PANTHER" id="PTHR42794:SF1">
    <property type="entry name" value="HEMIN IMPORT ATP-BINDING PROTEIN HMUV"/>
    <property type="match status" value="1"/>
</dbReference>
<dbReference type="InterPro" id="IPR017871">
    <property type="entry name" value="ABC_transporter-like_CS"/>
</dbReference>
<accession>A0A1G7SDZ7</accession>
<dbReference type="GO" id="GO:0005524">
    <property type="term" value="F:ATP binding"/>
    <property type="evidence" value="ECO:0007669"/>
    <property type="project" value="UniProtKB-KW"/>
</dbReference>
<keyword evidence="7" id="KW-1185">Reference proteome</keyword>
<feature type="domain" description="ABC transporter" evidence="5">
    <location>
        <begin position="34"/>
        <end position="269"/>
    </location>
</feature>
<dbReference type="PROSITE" id="PS00211">
    <property type="entry name" value="ABC_TRANSPORTER_1"/>
    <property type="match status" value="1"/>
</dbReference>
<keyword evidence="4" id="KW-1278">Translocase</keyword>
<dbReference type="STRING" id="504805.SAMN05421505_102267"/>
<evidence type="ECO:0000256" key="4">
    <source>
        <dbReference type="ARBA" id="ARBA00022967"/>
    </source>
</evidence>
<dbReference type="InterPro" id="IPR003593">
    <property type="entry name" value="AAA+_ATPase"/>
</dbReference>
<evidence type="ECO:0000256" key="3">
    <source>
        <dbReference type="ARBA" id="ARBA00022840"/>
    </source>
</evidence>
<dbReference type="InterPro" id="IPR003439">
    <property type="entry name" value="ABC_transporter-like_ATP-bd"/>
</dbReference>
<keyword evidence="2" id="KW-0547">Nucleotide-binding</keyword>
<dbReference type="InterPro" id="IPR027417">
    <property type="entry name" value="P-loop_NTPase"/>
</dbReference>
<proteinExistence type="predicted"/>
<dbReference type="FunFam" id="3.40.50.300:FF:000134">
    <property type="entry name" value="Iron-enterobactin ABC transporter ATP-binding protein"/>
    <property type="match status" value="1"/>
</dbReference>
<evidence type="ECO:0000256" key="2">
    <source>
        <dbReference type="ARBA" id="ARBA00022741"/>
    </source>
</evidence>
<dbReference type="PROSITE" id="PS50893">
    <property type="entry name" value="ABC_TRANSPORTER_2"/>
    <property type="match status" value="1"/>
</dbReference>
<dbReference type="OrthoDB" id="9806149at2"/>
<dbReference type="Gene3D" id="3.40.50.300">
    <property type="entry name" value="P-loop containing nucleotide triphosphate hydrolases"/>
    <property type="match status" value="1"/>
</dbReference>
<gene>
    <name evidence="6" type="ORF">SAMN05421505_102267</name>
</gene>
<dbReference type="AlphaFoldDB" id="A0A1G7SDZ7"/>
<dbReference type="EMBL" id="FNCN01000002">
    <property type="protein sequence ID" value="SDG21112.1"/>
    <property type="molecule type" value="Genomic_DNA"/>
</dbReference>
<dbReference type="CDD" id="cd03214">
    <property type="entry name" value="ABC_Iron-Siderophores_B12_Hemin"/>
    <property type="match status" value="1"/>
</dbReference>
<organism evidence="6 7">
    <name type="scientific">Sinosporangium album</name>
    <dbReference type="NCBI Taxonomy" id="504805"/>
    <lineage>
        <taxon>Bacteria</taxon>
        <taxon>Bacillati</taxon>
        <taxon>Actinomycetota</taxon>
        <taxon>Actinomycetes</taxon>
        <taxon>Streptosporangiales</taxon>
        <taxon>Streptosporangiaceae</taxon>
        <taxon>Sinosporangium</taxon>
    </lineage>
</organism>
<keyword evidence="3 6" id="KW-0067">ATP-binding</keyword>
<evidence type="ECO:0000256" key="1">
    <source>
        <dbReference type="ARBA" id="ARBA00022448"/>
    </source>
</evidence>
<sequence length="292" mass="30698">MSPLTPTDLTAANLTAADLTAANLTAADLTAANLTAKDLSVALDRAPVLTGVDLAVPAGRWLAVVGPNGAGKSTLLRALAGLLPHDGEIAVGGTAVRHMQPRRRARLMAYAPQNPALPAEMSVFDYTLLGRTPYIPYLGRESRRDRDITGSVLERLDLASFAGRSLGRLSGGERQRVVLARALVQRARVLLLDEPTTALDLGHQQQVLELVDRLRLADGLTVVTTLHDLTVAASYADAMLLLSAGRAVASGTPAEVLTEAHIGTHFHARVAVTTDGGGRPVVTLLRPSGGDR</sequence>
<evidence type="ECO:0000313" key="7">
    <source>
        <dbReference type="Proteomes" id="UP000198923"/>
    </source>
</evidence>
<dbReference type="InterPro" id="IPR001646">
    <property type="entry name" value="5peptide_repeat"/>
</dbReference>
<protein>
    <submittedName>
        <fullName evidence="6">Iron complex transport system ATP-binding protein</fullName>
    </submittedName>
</protein>
<evidence type="ECO:0000259" key="5">
    <source>
        <dbReference type="PROSITE" id="PS50893"/>
    </source>
</evidence>
<evidence type="ECO:0000313" key="6">
    <source>
        <dbReference type="EMBL" id="SDG21112.1"/>
    </source>
</evidence>
<dbReference type="SUPFAM" id="SSF141571">
    <property type="entry name" value="Pentapeptide repeat-like"/>
    <property type="match status" value="1"/>
</dbReference>
<dbReference type="Pfam" id="PF00005">
    <property type="entry name" value="ABC_tran"/>
    <property type="match status" value="1"/>
</dbReference>
<dbReference type="Pfam" id="PF00805">
    <property type="entry name" value="Pentapeptide"/>
    <property type="match status" value="1"/>
</dbReference>
<name>A0A1G7SDZ7_9ACTN</name>
<keyword evidence="1" id="KW-0813">Transport</keyword>
<dbReference type="SUPFAM" id="SSF52540">
    <property type="entry name" value="P-loop containing nucleoside triphosphate hydrolases"/>
    <property type="match status" value="1"/>
</dbReference>
<dbReference type="PANTHER" id="PTHR42794">
    <property type="entry name" value="HEMIN IMPORT ATP-BINDING PROTEIN HMUV"/>
    <property type="match status" value="1"/>
</dbReference>
<dbReference type="RefSeq" id="WP_093167973.1">
    <property type="nucleotide sequence ID" value="NZ_FNCN01000002.1"/>
</dbReference>